<protein>
    <recommendedName>
        <fullName evidence="3">Transposase Tn5 dimerisation domain-containing protein</fullName>
    </recommendedName>
</protein>
<proteinExistence type="predicted"/>
<dbReference type="InterPro" id="IPR014737">
    <property type="entry name" value="Transposase_Tn5-like_C"/>
</dbReference>
<dbReference type="Gene3D" id="1.10.740.10">
    <property type="entry name" value="Transferase Inhibitor Protein From Tn5, Chain"/>
    <property type="match status" value="1"/>
</dbReference>
<organism evidence="1 2">
    <name type="scientific">Leptospira alstonii serovar Pingchang str. 80-412</name>
    <dbReference type="NCBI Taxonomy" id="1218564"/>
    <lineage>
        <taxon>Bacteria</taxon>
        <taxon>Pseudomonadati</taxon>
        <taxon>Spirochaetota</taxon>
        <taxon>Spirochaetia</taxon>
        <taxon>Leptospirales</taxon>
        <taxon>Leptospiraceae</taxon>
        <taxon>Leptospira</taxon>
    </lineage>
</organism>
<dbReference type="SUPFAM" id="SSF53098">
    <property type="entry name" value="Ribonuclease H-like"/>
    <property type="match status" value="1"/>
</dbReference>
<gene>
    <name evidence="1" type="ORF">LEP1GSC193_0352</name>
</gene>
<sequence>TTRILFESFEWKGIYCRLFETPKPPKEEPELGTVLLWIAKLGGHLARNSDAPPGPLIIFKGFIRAMEIAFMFKLLTKQ</sequence>
<dbReference type="EMBL" id="AOHD02000008">
    <property type="protein sequence ID" value="EQA82122.1"/>
    <property type="molecule type" value="Genomic_DNA"/>
</dbReference>
<evidence type="ECO:0000313" key="2">
    <source>
        <dbReference type="Proteomes" id="UP000015445"/>
    </source>
</evidence>
<dbReference type="InterPro" id="IPR012337">
    <property type="entry name" value="RNaseH-like_sf"/>
</dbReference>
<feature type="non-terminal residue" evidence="1">
    <location>
        <position position="1"/>
    </location>
</feature>
<dbReference type="AlphaFoldDB" id="T0G7E5"/>
<reference evidence="1" key="1">
    <citation type="submission" date="2013-05" db="EMBL/GenBank/DDBJ databases">
        <authorList>
            <person name="Harkins D.M."/>
            <person name="Durkin A.S."/>
            <person name="Brinkac L.M."/>
            <person name="Haft D.H."/>
            <person name="Selengut J.D."/>
            <person name="Sanka R."/>
            <person name="DePew J."/>
            <person name="Purushe J."/>
            <person name="Galloway R.L."/>
            <person name="Vinetz J.M."/>
            <person name="Sutton G.G."/>
            <person name="Nierman W.C."/>
            <person name="Fouts D.E."/>
        </authorList>
    </citation>
    <scope>NUCLEOTIDE SEQUENCE [LARGE SCALE GENOMIC DNA]</scope>
    <source>
        <strain evidence="1">80-412</strain>
    </source>
</reference>
<name>T0G7E5_9LEPT</name>
<keyword evidence="2" id="KW-1185">Reference proteome</keyword>
<evidence type="ECO:0000313" key="1">
    <source>
        <dbReference type="EMBL" id="EQA82122.1"/>
    </source>
</evidence>
<comment type="caution">
    <text evidence="1">The sequence shown here is derived from an EMBL/GenBank/DDBJ whole genome shotgun (WGS) entry which is preliminary data.</text>
</comment>
<evidence type="ECO:0008006" key="3">
    <source>
        <dbReference type="Google" id="ProtNLM"/>
    </source>
</evidence>
<dbReference type="Proteomes" id="UP000015445">
    <property type="component" value="Unassembled WGS sequence"/>
</dbReference>
<accession>T0G7E5</accession>